<feature type="non-terminal residue" evidence="2">
    <location>
        <position position="121"/>
    </location>
</feature>
<name>X0TJ69_9ZZZZ</name>
<reference evidence="2" key="1">
    <citation type="journal article" date="2014" name="Front. Microbiol.">
        <title>High frequency of phylogenetically diverse reductive dehalogenase-homologous genes in deep subseafloor sedimentary metagenomes.</title>
        <authorList>
            <person name="Kawai M."/>
            <person name="Futagami T."/>
            <person name="Toyoda A."/>
            <person name="Takaki Y."/>
            <person name="Nishi S."/>
            <person name="Hori S."/>
            <person name="Arai W."/>
            <person name="Tsubouchi T."/>
            <person name="Morono Y."/>
            <person name="Uchiyama I."/>
            <person name="Ito T."/>
            <person name="Fujiyama A."/>
            <person name="Inagaki F."/>
            <person name="Takami H."/>
        </authorList>
    </citation>
    <scope>NUCLEOTIDE SEQUENCE</scope>
    <source>
        <strain evidence="2">Expedition CK06-06</strain>
    </source>
</reference>
<sequence length="121" mass="13213">RGIDVELRCALEPWHVMGEDGTAGGTARYVDSSLERVQVKVSGMAPERFALTCNGRSLPLQSTGRNGELVAGVRFRAWQPPRCLHPHVPLHAPLVFDLVDTWSSRSLGGCEYHVTHPGGRA</sequence>
<feature type="domain" description="DUF2126" evidence="1">
    <location>
        <begin position="2"/>
        <end position="121"/>
    </location>
</feature>
<accession>X0TJ69</accession>
<dbReference type="Pfam" id="PF09899">
    <property type="entry name" value="DUF2126"/>
    <property type="match status" value="1"/>
</dbReference>
<dbReference type="AlphaFoldDB" id="X0TJ69"/>
<evidence type="ECO:0000313" key="2">
    <source>
        <dbReference type="EMBL" id="GAF87306.1"/>
    </source>
</evidence>
<organism evidence="2">
    <name type="scientific">marine sediment metagenome</name>
    <dbReference type="NCBI Taxonomy" id="412755"/>
    <lineage>
        <taxon>unclassified sequences</taxon>
        <taxon>metagenomes</taxon>
        <taxon>ecological metagenomes</taxon>
    </lineage>
</organism>
<proteinExistence type="predicted"/>
<dbReference type="InterPro" id="IPR018667">
    <property type="entry name" value="DUF2126"/>
</dbReference>
<evidence type="ECO:0000259" key="1">
    <source>
        <dbReference type="Pfam" id="PF09899"/>
    </source>
</evidence>
<gene>
    <name evidence="2" type="ORF">S01H1_23732</name>
</gene>
<protein>
    <recommendedName>
        <fullName evidence="1">DUF2126 domain-containing protein</fullName>
    </recommendedName>
</protein>
<comment type="caution">
    <text evidence="2">The sequence shown here is derived from an EMBL/GenBank/DDBJ whole genome shotgun (WGS) entry which is preliminary data.</text>
</comment>
<dbReference type="EMBL" id="BARS01013814">
    <property type="protein sequence ID" value="GAF87306.1"/>
    <property type="molecule type" value="Genomic_DNA"/>
</dbReference>
<feature type="non-terminal residue" evidence="2">
    <location>
        <position position="1"/>
    </location>
</feature>